<evidence type="ECO:0000313" key="3">
    <source>
        <dbReference type="Proteomes" id="UP000327013"/>
    </source>
</evidence>
<proteinExistence type="predicted"/>
<name>A0A660KQ34_9ROSI</name>
<feature type="compositionally biased region" description="Basic residues" evidence="1">
    <location>
        <begin position="84"/>
        <end position="96"/>
    </location>
</feature>
<accession>A0A660KQ34</accession>
<organism evidence="2 3">
    <name type="scientific">Carpinus fangiana</name>
    <dbReference type="NCBI Taxonomy" id="176857"/>
    <lineage>
        <taxon>Eukaryota</taxon>
        <taxon>Viridiplantae</taxon>
        <taxon>Streptophyta</taxon>
        <taxon>Embryophyta</taxon>
        <taxon>Tracheophyta</taxon>
        <taxon>Spermatophyta</taxon>
        <taxon>Magnoliopsida</taxon>
        <taxon>eudicotyledons</taxon>
        <taxon>Gunneridae</taxon>
        <taxon>Pentapetalae</taxon>
        <taxon>rosids</taxon>
        <taxon>fabids</taxon>
        <taxon>Fagales</taxon>
        <taxon>Betulaceae</taxon>
        <taxon>Carpinus</taxon>
    </lineage>
</organism>
<dbReference type="Proteomes" id="UP000327013">
    <property type="component" value="Chromosome 4"/>
</dbReference>
<keyword evidence="3" id="KW-1185">Reference proteome</keyword>
<evidence type="ECO:0000313" key="2">
    <source>
        <dbReference type="EMBL" id="KAE8037841.1"/>
    </source>
</evidence>
<dbReference type="AlphaFoldDB" id="A0A660KQ34"/>
<feature type="compositionally biased region" description="Polar residues" evidence="1">
    <location>
        <begin position="1"/>
        <end position="25"/>
    </location>
</feature>
<reference evidence="2 3" key="1">
    <citation type="submission" date="2019-06" db="EMBL/GenBank/DDBJ databases">
        <title>A chromosomal-level reference genome of Carpinus fangiana (Coryloideae, Betulaceae).</title>
        <authorList>
            <person name="Yang X."/>
            <person name="Wang Z."/>
            <person name="Zhang L."/>
            <person name="Hao G."/>
            <person name="Liu J."/>
            <person name="Yang Y."/>
        </authorList>
    </citation>
    <scope>NUCLEOTIDE SEQUENCE [LARGE SCALE GENOMIC DNA]</scope>
    <source>
        <strain evidence="2">Cfa_2016G</strain>
        <tissue evidence="2">Leaf</tissue>
    </source>
</reference>
<feature type="region of interest" description="Disordered" evidence="1">
    <location>
        <begin position="76"/>
        <end position="96"/>
    </location>
</feature>
<gene>
    <name evidence="2" type="ORF">FH972_010396</name>
</gene>
<dbReference type="EMBL" id="CM017324">
    <property type="protein sequence ID" value="KAE8037841.1"/>
    <property type="molecule type" value="Genomic_DNA"/>
</dbReference>
<protein>
    <submittedName>
        <fullName evidence="2">Uncharacterized protein</fullName>
    </submittedName>
</protein>
<evidence type="ECO:0000256" key="1">
    <source>
        <dbReference type="SAM" id="MobiDB-lite"/>
    </source>
</evidence>
<feature type="region of interest" description="Disordered" evidence="1">
    <location>
        <begin position="1"/>
        <end position="27"/>
    </location>
</feature>
<sequence>MDQNQEGGPTNGTAQSLEGQTSPNGRNRCCFAKLRVGNVGTEGGTLMDVEIAQNDAKRNTTILHLEIAVSLVVQTEDVDGSRQGGKKRGSVGKWKRRARAVPADRIDALMNENTYGKM</sequence>